<dbReference type="SMART" id="SM01370">
    <property type="entry name" value="TAFII55_N"/>
    <property type="match status" value="1"/>
</dbReference>
<dbReference type="InterPro" id="IPR006751">
    <property type="entry name" value="TAFII55_prot_cons_reg"/>
</dbReference>
<gene>
    <name evidence="8" type="ORF">SCLCIDRAFT_120241</name>
</gene>
<dbReference type="InParanoid" id="A0A0C3E272"/>
<feature type="compositionally biased region" description="Acidic residues" evidence="6">
    <location>
        <begin position="335"/>
        <end position="367"/>
    </location>
</feature>
<evidence type="ECO:0000256" key="6">
    <source>
        <dbReference type="SAM" id="MobiDB-lite"/>
    </source>
</evidence>
<dbReference type="Pfam" id="PF04658">
    <property type="entry name" value="TAFII55_N"/>
    <property type="match status" value="1"/>
</dbReference>
<feature type="compositionally biased region" description="Acidic residues" evidence="6">
    <location>
        <begin position="1"/>
        <end position="13"/>
    </location>
</feature>
<proteinExistence type="inferred from homology"/>
<comment type="similarity">
    <text evidence="2">Belongs to the TAF7 family.</text>
</comment>
<feature type="region of interest" description="Disordered" evidence="6">
    <location>
        <begin position="335"/>
        <end position="375"/>
    </location>
</feature>
<dbReference type="GO" id="GO:0005669">
    <property type="term" value="C:transcription factor TFIID complex"/>
    <property type="evidence" value="ECO:0007669"/>
    <property type="project" value="InterPro"/>
</dbReference>
<evidence type="ECO:0000256" key="5">
    <source>
        <dbReference type="ARBA" id="ARBA00023242"/>
    </source>
</evidence>
<feature type="compositionally biased region" description="Acidic residues" evidence="6">
    <location>
        <begin position="308"/>
        <end position="323"/>
    </location>
</feature>
<name>A0A0C3E272_9AGAM</name>
<dbReference type="PANTHER" id="PTHR12228">
    <property type="entry name" value="TRANSCRIPTION INITIATION FACTOR TFIID 55 KD SUBUNIT-RELATED"/>
    <property type="match status" value="1"/>
</dbReference>
<dbReference type="AlphaFoldDB" id="A0A0C3E272"/>
<dbReference type="EMBL" id="KN822045">
    <property type="protein sequence ID" value="KIM62156.1"/>
    <property type="molecule type" value="Genomic_DNA"/>
</dbReference>
<dbReference type="OrthoDB" id="153872at2759"/>
<evidence type="ECO:0000259" key="7">
    <source>
        <dbReference type="SMART" id="SM01370"/>
    </source>
</evidence>
<dbReference type="PANTHER" id="PTHR12228:SF0">
    <property type="entry name" value="TATA-BOX BINDING PROTEIN ASSOCIATED FACTOR 7"/>
    <property type="match status" value="1"/>
</dbReference>
<organism evidence="8 9">
    <name type="scientific">Scleroderma citrinum Foug A</name>
    <dbReference type="NCBI Taxonomy" id="1036808"/>
    <lineage>
        <taxon>Eukaryota</taxon>
        <taxon>Fungi</taxon>
        <taxon>Dikarya</taxon>
        <taxon>Basidiomycota</taxon>
        <taxon>Agaricomycotina</taxon>
        <taxon>Agaricomycetes</taxon>
        <taxon>Agaricomycetidae</taxon>
        <taxon>Boletales</taxon>
        <taxon>Sclerodermatineae</taxon>
        <taxon>Sclerodermataceae</taxon>
        <taxon>Scleroderma</taxon>
    </lineage>
</organism>
<keyword evidence="4" id="KW-0804">Transcription</keyword>
<feature type="domain" description="TAFII55 protein conserved region" evidence="7">
    <location>
        <begin position="110"/>
        <end position="260"/>
    </location>
</feature>
<accession>A0A0C3E272</accession>
<feature type="region of interest" description="Disordered" evidence="6">
    <location>
        <begin position="1"/>
        <end position="77"/>
    </location>
</feature>
<dbReference type="FunCoup" id="A0A0C3E272">
    <property type="interactions" value="221"/>
</dbReference>
<protein>
    <recommendedName>
        <fullName evidence="7">TAFII55 protein conserved region domain-containing protein</fullName>
    </recommendedName>
</protein>
<feature type="compositionally biased region" description="Basic and acidic residues" evidence="6">
    <location>
        <begin position="414"/>
        <end position="434"/>
    </location>
</feature>
<dbReference type="STRING" id="1036808.A0A0C3E272"/>
<evidence type="ECO:0000256" key="4">
    <source>
        <dbReference type="ARBA" id="ARBA00023163"/>
    </source>
</evidence>
<feature type="region of interest" description="Disordered" evidence="6">
    <location>
        <begin position="288"/>
        <end position="323"/>
    </location>
</feature>
<dbReference type="Proteomes" id="UP000053989">
    <property type="component" value="Unassembled WGS sequence"/>
</dbReference>
<evidence type="ECO:0000313" key="9">
    <source>
        <dbReference type="Proteomes" id="UP000053989"/>
    </source>
</evidence>
<evidence type="ECO:0000313" key="8">
    <source>
        <dbReference type="EMBL" id="KIM62156.1"/>
    </source>
</evidence>
<dbReference type="GO" id="GO:0016251">
    <property type="term" value="F:RNA polymerase II general transcription initiation factor activity"/>
    <property type="evidence" value="ECO:0007669"/>
    <property type="project" value="TreeGrafter"/>
</dbReference>
<keyword evidence="9" id="KW-1185">Reference proteome</keyword>
<evidence type="ECO:0000256" key="1">
    <source>
        <dbReference type="ARBA" id="ARBA00004123"/>
    </source>
</evidence>
<reference evidence="8 9" key="1">
    <citation type="submission" date="2014-04" db="EMBL/GenBank/DDBJ databases">
        <authorList>
            <consortium name="DOE Joint Genome Institute"/>
            <person name="Kuo A."/>
            <person name="Kohler A."/>
            <person name="Nagy L.G."/>
            <person name="Floudas D."/>
            <person name="Copeland A."/>
            <person name="Barry K.W."/>
            <person name="Cichocki N."/>
            <person name="Veneault-Fourrey C."/>
            <person name="LaButti K."/>
            <person name="Lindquist E.A."/>
            <person name="Lipzen A."/>
            <person name="Lundell T."/>
            <person name="Morin E."/>
            <person name="Murat C."/>
            <person name="Sun H."/>
            <person name="Tunlid A."/>
            <person name="Henrissat B."/>
            <person name="Grigoriev I.V."/>
            <person name="Hibbett D.S."/>
            <person name="Martin F."/>
            <person name="Nordberg H.P."/>
            <person name="Cantor M.N."/>
            <person name="Hua S.X."/>
        </authorList>
    </citation>
    <scope>NUCLEOTIDE SEQUENCE [LARGE SCALE GENOMIC DNA]</scope>
    <source>
        <strain evidence="8 9">Foug A</strain>
    </source>
</reference>
<feature type="compositionally biased region" description="Basic and acidic residues" evidence="6">
    <location>
        <begin position="51"/>
        <end position="63"/>
    </location>
</feature>
<dbReference type="CDD" id="cd08047">
    <property type="entry name" value="TAF7"/>
    <property type="match status" value="1"/>
</dbReference>
<evidence type="ECO:0000256" key="2">
    <source>
        <dbReference type="ARBA" id="ARBA00009368"/>
    </source>
</evidence>
<keyword evidence="3" id="KW-0805">Transcription regulation</keyword>
<dbReference type="InterPro" id="IPR037817">
    <property type="entry name" value="TAF7"/>
</dbReference>
<sequence length="476" mass="53299">MDEDLIVVDDVEEQQAGPSSAVNGTHPPLRLSQRTRPLRAAAEHAMATTLRLRDSTEPSERTTRSSNVKSKPQPKLKLKLSERAAAQAPGMSFLGSYDRELDSDDEDLTFEEQFMIRMPPGEDCEKLRKMIQSREITNDVWFKFKDSRRGVFHIGSNLYSFKLVDLPCIIESQKTLDNKQMFKVADICQMLVVENRIQEEETVIANRNVNVDEFIWPHGITPPLHHVRKRRFRKRVNKRTIESVEEEVERLLAADNFATQVKYDVLENVNPDLSDSEFVEREGTLDALTPGVLGSEAGDAPTPGGDIGDGEGDEAEADEVEPEGDIDEELAAELDLALGDDEGADEDEDDEDDDSEEDEDDEDDEDAQDRKLLNEEIRDLEAAVMKKQSEIMSSSNPLIKKRFEDALKKLSADLEIKRVQRDEMKERQQRKKEGITAGDPDTDAEGGAQDGPDADDINAHDGDLFGVGDPTAMDIG</sequence>
<dbReference type="GO" id="GO:0051123">
    <property type="term" value="P:RNA polymerase II preinitiation complex assembly"/>
    <property type="evidence" value="ECO:0007669"/>
    <property type="project" value="TreeGrafter"/>
</dbReference>
<comment type="subcellular location">
    <subcellularLocation>
        <location evidence="1">Nucleus</location>
    </subcellularLocation>
</comment>
<dbReference type="HOGENOM" id="CLU_016434_3_0_1"/>
<feature type="region of interest" description="Disordered" evidence="6">
    <location>
        <begin position="414"/>
        <end position="476"/>
    </location>
</feature>
<reference evidence="9" key="2">
    <citation type="submission" date="2015-01" db="EMBL/GenBank/DDBJ databases">
        <title>Evolutionary Origins and Diversification of the Mycorrhizal Mutualists.</title>
        <authorList>
            <consortium name="DOE Joint Genome Institute"/>
            <consortium name="Mycorrhizal Genomics Consortium"/>
            <person name="Kohler A."/>
            <person name="Kuo A."/>
            <person name="Nagy L.G."/>
            <person name="Floudas D."/>
            <person name="Copeland A."/>
            <person name="Barry K.W."/>
            <person name="Cichocki N."/>
            <person name="Veneault-Fourrey C."/>
            <person name="LaButti K."/>
            <person name="Lindquist E.A."/>
            <person name="Lipzen A."/>
            <person name="Lundell T."/>
            <person name="Morin E."/>
            <person name="Murat C."/>
            <person name="Riley R."/>
            <person name="Ohm R."/>
            <person name="Sun H."/>
            <person name="Tunlid A."/>
            <person name="Henrissat B."/>
            <person name="Grigoriev I.V."/>
            <person name="Hibbett D.S."/>
            <person name="Martin F."/>
        </authorList>
    </citation>
    <scope>NUCLEOTIDE SEQUENCE [LARGE SCALE GENOMIC DNA]</scope>
    <source>
        <strain evidence="9">Foug A</strain>
    </source>
</reference>
<keyword evidence="5" id="KW-0539">Nucleus</keyword>
<evidence type="ECO:0000256" key="3">
    <source>
        <dbReference type="ARBA" id="ARBA00023015"/>
    </source>
</evidence>